<dbReference type="GO" id="GO:0003677">
    <property type="term" value="F:DNA binding"/>
    <property type="evidence" value="ECO:0007669"/>
    <property type="project" value="UniProtKB-KW"/>
</dbReference>
<feature type="chain" id="PRO_5026249549" evidence="1">
    <location>
        <begin position="24"/>
        <end position="273"/>
    </location>
</feature>
<dbReference type="KEGG" id="dpo:4804725"/>
<dbReference type="InParanoid" id="A0A6I8VUU4"/>
<protein>
    <submittedName>
        <fullName evidence="3">DNA-binding protein Rfx5</fullName>
    </submittedName>
</protein>
<dbReference type="Proteomes" id="UP000001819">
    <property type="component" value="Chromosome 3"/>
</dbReference>
<organism evidence="2 3">
    <name type="scientific">Drosophila pseudoobscura pseudoobscura</name>
    <name type="common">Fruit fly</name>
    <dbReference type="NCBI Taxonomy" id="46245"/>
    <lineage>
        <taxon>Eukaryota</taxon>
        <taxon>Metazoa</taxon>
        <taxon>Ecdysozoa</taxon>
        <taxon>Arthropoda</taxon>
        <taxon>Hexapoda</taxon>
        <taxon>Insecta</taxon>
        <taxon>Pterygota</taxon>
        <taxon>Neoptera</taxon>
        <taxon>Endopterygota</taxon>
        <taxon>Diptera</taxon>
        <taxon>Brachycera</taxon>
        <taxon>Muscomorpha</taxon>
        <taxon>Ephydroidea</taxon>
        <taxon>Drosophilidae</taxon>
        <taxon>Drosophila</taxon>
        <taxon>Sophophora</taxon>
    </lineage>
</organism>
<feature type="signal peptide" evidence="1">
    <location>
        <begin position="1"/>
        <end position="23"/>
    </location>
</feature>
<name>A0A6I8VUU4_DROPS</name>
<evidence type="ECO:0000256" key="1">
    <source>
        <dbReference type="SAM" id="SignalP"/>
    </source>
</evidence>
<keyword evidence="2" id="KW-1185">Reference proteome</keyword>
<accession>A0A6I8VUU4</accession>
<dbReference type="RefSeq" id="XP_033234852.1">
    <property type="nucleotide sequence ID" value="XM_033378961.1"/>
</dbReference>
<keyword evidence="1" id="KW-0732">Signal</keyword>
<evidence type="ECO:0000313" key="2">
    <source>
        <dbReference type="Proteomes" id="UP000001819"/>
    </source>
</evidence>
<sequence>MTNFIAKKSLLVLSLLLLGTVQAQPLEDHHGREQRQLKGGPGANTDADVKMVANVTPAAATSMQMGMGLSLPMNQMALNAVGTQLVRYPNYPGLIYAPGIAQGSLNGLSGLQTNIANNYPAYPDPNMVGASPGFGAASSFGGAPGFGGTPSFGAAPGFGTGPGFSAAPSFGPAPGFGTAPGFGFGSYPGASSPAALMYGNPMSYPNPQLPNGFVPQPSVDNFSALNNIVNMANVQGLGGSNQGFYQNPQLPGLYAPAGGYMERMNMQGYAPAF</sequence>
<gene>
    <name evidence="3" type="primary">LOC4804725</name>
</gene>
<proteinExistence type="predicted"/>
<reference evidence="3" key="2">
    <citation type="submission" date="2025-08" db="UniProtKB">
        <authorList>
            <consortium name="RefSeq"/>
        </authorList>
    </citation>
    <scope>IDENTIFICATION</scope>
    <source>
        <strain evidence="3">MV-25-SWS-2005</strain>
        <tissue evidence="3">Whole body</tissue>
    </source>
</reference>
<evidence type="ECO:0000313" key="3">
    <source>
        <dbReference type="RefSeq" id="XP_033234852.1"/>
    </source>
</evidence>
<dbReference type="AlphaFoldDB" id="A0A6I8VUU4"/>
<keyword evidence="3" id="KW-0238">DNA-binding</keyword>
<reference evidence="2" key="1">
    <citation type="submission" date="2024-06" db="UniProtKB">
        <authorList>
            <consortium name="RefSeq"/>
        </authorList>
    </citation>
    <scope>NUCLEOTIDE SEQUENCE [LARGE SCALE GENOMIC DNA]</scope>
    <source>
        <strain evidence="2">MV2-25</strain>
    </source>
</reference>